<evidence type="ECO:0000256" key="12">
    <source>
        <dbReference type="ARBA" id="ARBA00024420"/>
    </source>
</evidence>
<comment type="subcellular location">
    <subcellularLocation>
        <location evidence="1">Nucleus</location>
    </subcellularLocation>
</comment>
<dbReference type="InterPro" id="IPR050517">
    <property type="entry name" value="DDR_Repair_Kinase"/>
</dbReference>
<dbReference type="EMBL" id="CM014095">
    <property type="protein sequence ID" value="TKS86901.1"/>
    <property type="molecule type" value="Genomic_DNA"/>
</dbReference>
<name>A0A4U5VGK1_COLLU</name>
<dbReference type="InterPro" id="IPR011989">
    <property type="entry name" value="ARM-like"/>
</dbReference>
<keyword evidence="9" id="KW-0067">ATP-binding</keyword>
<dbReference type="InterPro" id="IPR036940">
    <property type="entry name" value="PI3/4_kinase_cat_sf"/>
</dbReference>
<evidence type="ECO:0000256" key="3">
    <source>
        <dbReference type="ARBA" id="ARBA00012513"/>
    </source>
</evidence>
<feature type="domain" description="FATC" evidence="15">
    <location>
        <begin position="2379"/>
        <end position="2411"/>
    </location>
</feature>
<evidence type="ECO:0000259" key="13">
    <source>
        <dbReference type="PROSITE" id="PS50290"/>
    </source>
</evidence>
<keyword evidence="17" id="KW-1185">Reference proteome</keyword>
<evidence type="ECO:0000256" key="6">
    <source>
        <dbReference type="ARBA" id="ARBA00022741"/>
    </source>
</evidence>
<feature type="domain" description="PI3K/PI4K catalytic" evidence="13">
    <location>
        <begin position="2063"/>
        <end position="2371"/>
    </location>
</feature>
<dbReference type="InterPro" id="IPR057564">
    <property type="entry name" value="HEAT_ATR"/>
</dbReference>
<evidence type="ECO:0000313" key="16">
    <source>
        <dbReference type="EMBL" id="TKS86901.1"/>
    </source>
</evidence>
<dbReference type="Pfam" id="PF08064">
    <property type="entry name" value="UME"/>
    <property type="match status" value="1"/>
</dbReference>
<dbReference type="InterPro" id="IPR016024">
    <property type="entry name" value="ARM-type_fold"/>
</dbReference>
<protein>
    <recommendedName>
        <fullName evidence="12">Serine/threonine-protein kinase ATR</fullName>
        <ecNumber evidence="3">2.7.11.1</ecNumber>
    </recommendedName>
</protein>
<dbReference type="Pfam" id="PF02260">
    <property type="entry name" value="FATC"/>
    <property type="match status" value="1"/>
</dbReference>
<dbReference type="Proteomes" id="UP000298787">
    <property type="component" value="Chromosome 18"/>
</dbReference>
<evidence type="ECO:0000256" key="8">
    <source>
        <dbReference type="ARBA" id="ARBA00022777"/>
    </source>
</evidence>
<dbReference type="FunFam" id="1.10.1070.11:FF:000009">
    <property type="entry name" value="Putative serine/threonine-protein kinase ATR"/>
    <property type="match status" value="1"/>
</dbReference>
<keyword evidence="10" id="KW-0234">DNA repair</keyword>
<gene>
    <name evidence="16" type="ORF">D9C73_021022</name>
</gene>
<reference evidence="16 17" key="1">
    <citation type="submission" date="2019-01" db="EMBL/GenBank/DDBJ databases">
        <title>Genome Assembly of Collichthys lucidus.</title>
        <authorList>
            <person name="Cai M."/>
            <person name="Xiao S."/>
        </authorList>
    </citation>
    <scope>NUCLEOTIDE SEQUENCE [LARGE SCALE GENOMIC DNA]</scope>
    <source>
        <strain evidence="16">JT15FE1705JMU</strain>
        <tissue evidence="16">Muscle</tissue>
    </source>
</reference>
<evidence type="ECO:0000256" key="2">
    <source>
        <dbReference type="ARBA" id="ARBA00010769"/>
    </source>
</evidence>
<evidence type="ECO:0000313" key="17">
    <source>
        <dbReference type="Proteomes" id="UP000298787"/>
    </source>
</evidence>
<dbReference type="InterPro" id="IPR012993">
    <property type="entry name" value="UME"/>
</dbReference>
<evidence type="ECO:0000256" key="10">
    <source>
        <dbReference type="ARBA" id="ARBA00023204"/>
    </source>
</evidence>
<dbReference type="PANTHER" id="PTHR11139:SF69">
    <property type="entry name" value="SERINE_THREONINE-PROTEIN KINASE ATR"/>
    <property type="match status" value="1"/>
</dbReference>
<accession>A0A4U5VGK1</accession>
<dbReference type="Pfam" id="PF25032">
    <property type="entry name" value="N-HEAT_ATR"/>
    <property type="match status" value="1"/>
</dbReference>
<keyword evidence="11" id="KW-0539">Nucleus</keyword>
<dbReference type="InterPro" id="IPR003152">
    <property type="entry name" value="FATC_dom"/>
</dbReference>
<dbReference type="Pfam" id="PF02259">
    <property type="entry name" value="FAT"/>
    <property type="match status" value="1"/>
</dbReference>
<dbReference type="InterPro" id="IPR056803">
    <property type="entry name" value="ATR-like_N-HEAT"/>
</dbReference>
<dbReference type="Gene3D" id="1.25.10.10">
    <property type="entry name" value="Leucine-rich Repeat Variant"/>
    <property type="match status" value="2"/>
</dbReference>
<evidence type="ECO:0000256" key="9">
    <source>
        <dbReference type="ARBA" id="ARBA00022840"/>
    </source>
</evidence>
<dbReference type="GO" id="GO:0005694">
    <property type="term" value="C:chromosome"/>
    <property type="evidence" value="ECO:0007669"/>
    <property type="project" value="TreeGrafter"/>
</dbReference>
<dbReference type="CDD" id="cd00892">
    <property type="entry name" value="PIKKc_ATR"/>
    <property type="match status" value="1"/>
</dbReference>
<dbReference type="GO" id="GO:0000723">
    <property type="term" value="P:telomere maintenance"/>
    <property type="evidence" value="ECO:0007669"/>
    <property type="project" value="TreeGrafter"/>
</dbReference>
<evidence type="ECO:0000256" key="4">
    <source>
        <dbReference type="ARBA" id="ARBA00022527"/>
    </source>
</evidence>
<dbReference type="GO" id="GO:0006281">
    <property type="term" value="P:DNA repair"/>
    <property type="evidence" value="ECO:0007669"/>
    <property type="project" value="UniProtKB-KW"/>
</dbReference>
<dbReference type="GO" id="GO:0000077">
    <property type="term" value="P:DNA damage checkpoint signaling"/>
    <property type="evidence" value="ECO:0007669"/>
    <property type="project" value="TreeGrafter"/>
</dbReference>
<dbReference type="Pfam" id="PF25030">
    <property type="entry name" value="M-HEAT_ATR"/>
    <property type="match status" value="1"/>
</dbReference>
<feature type="domain" description="FAT" evidence="14">
    <location>
        <begin position="1464"/>
        <end position="1955"/>
    </location>
</feature>
<dbReference type="InterPro" id="IPR018936">
    <property type="entry name" value="PI3/4_kinase_CS"/>
</dbReference>
<keyword evidence="8 16" id="KW-0418">Kinase</keyword>
<sequence>MEGLEIAGAAEYEQAVQKPRQILCQFIDRILTDVNAVALGLNKKSSSEPACVMLLDFVQHIIKSSSLMFANPACHPAEYPDTTQSCTDFSKWVAVRLLRVAAAPDCDVIHQRVSAVLCSLLHTLRARAPFICSCLTQDLIFLAQDLSNILYAHIATLAGNGHAQSRWPATLECFSISPVCASSYLTPSPLVLSSPAALESLTAVTIGVITDALRGVVSPRDVSVAWETACSFLANGNTRLRKISMVMLRRLVELGGFPEMQGHEFFTAYLQLMETHSNLDEKNPYEGELLNLTRCVFQSSGVSRFEPIYLSQMFECVCTLGGACVKSGTEVNESLCLLFSFLLSVAVVYESAASLRRQRVTEVCRTLARTVGTENQAECAEGFLQAALKAETAAVIQKSGDGETAAKKSCKSATNSASKTIKMSSASSRLLWVPPETLGRALKSCQSVLEEGAQPVSNQAFFQSAVRTTVAILDSILYLTMSSHTEDGLQRRVCALLSLPWVNENKSASAYKSSGFPSWLPAFAHRLSFCYLPEIQADCVSLMGLLRGGVCKTWRLCVFSKALHSPHEAVRAAAVRAFPLLLHRLESTNPDLLPGTTLLSRMEDGSEQVKKELARIIGQLSCIQSKLSQLGDTHAESAHPPRILCHQLSLAAEHAGNACPSLKATTVKPFLPLLRQEAPSSVKQAFLEALPHLCQHVKLTGEDSDARAVLCALIGLMEDSDVAVRISFSQSVRFLLTETTRNSEQGSLSELLVARLKEAFNNAKLKRDDELRNSLILTTGEIGRASQGSLVSFSLLRLLHCLLSKSSPVSVAAYAQIRALATAKGLKLQTLFSQYKNPICQFLVESLHSRHASALRSTPDQGSESANQRELALDILAQIAHAFDFPDLHRFLTVLLPYLAAKASSTGSALIRTLANELKANRREILINNFKYIFSHLVCSCTKEELERAFHYLQSETEIELGSLLRQDFQGLHNELLLRLGEHYQQVFNGLAILASFASNDDPYQGPRDITTPERMALTSVMALMRLMGSKHISSVRVKMMTTLRTGLRYREDFPLLCCQTWECFVRSVEPAHLGPLLSHVIVALLPLIPLQPKETAAIIHFLILGNREEVNDYLHEIYFLPDHPELKNIHRVLQDYKKLTASSSDLAAALQLSMRAIQHENVCASEAVEPVISNLVSVLLKGCQDSSPEARLLCGECLGELGAVDPGRLDLSHIHTHGDRNIFVSGVDDPNFAYDLLTELTRTFLAYADDVRAQDSAAYAIQELLSIFECREGRTDSPGRRLWRRFPEQIQEILEPHLNSRYKSSQKEVNWSKLKKPVYLSKRGSKFSDWSATWAGYLISKVRHELASRVFNCCSFIIKHDYKVTIYLLPHILLYMLLGCTPAQQSEVTEEMMAVLTEGDERAGGHCQDAASSLSQLSIQTVFSMLSHLTQWSRHILYSKPKNNESGEYQRVVAFLKGIPQDVLAKASLRSKAYTRALMHFEAYILENKENIQDHLTFLQIGHYHGVMTSMLGLGQLSTVITQVNGVLANKHQWKSELNTYRVEAAWKLGQWDLLEDYLSSERQSSTWGVQLGQLLLSAKKQDAETFYEKLKLVRKEQVVPLSAASYECGTYQRGYEYIVRLHMLSELEHTFTDLQKQRESSTPTPSQLPPHWSDRLEMTQNSFRAKEPVLALRRALLSLGPDPMSEELVGECWLQSARVARKAGHHQTAFNALLNAENTHLAELVTEKAKWLWSKGDVHQALIVLQKGVAQCFPDDQPLVDSRSLQTKGKAMLLVGRFMEETANFESNAIMKAYKDVTNLLPEWEDGNFYLAKYYDKVMPMVTDNKLEKQGNLIRYIVTYFGKALQFGNQYIYQAMPRMLSLWLDFGAKVCECEKAGRADRQMRQELAKINTVVSEHCDNLAPYQFLTAFSQLISRVCHSSDEVFNVLMTIVAKVFLAYPQQAMWLMTAVSKSSYPMRMNRCNQILKKAISLKQSLEKFIGDANRLTDKLLELCNKPVDSNSTTLSMSVHFKQLKRLVEEPTFSQILIPLQSVLIPTLPSTGGANTKHDAFPGHWAYLDGFEDTVEILASLQKPKKISLKGSDGRSYTMMCKPKDDLRKDCRLMEFNCLINKCLRKDAESRRRELHIRTYAVIPLNEECGIIEWVNNTAGLRHILTKLYKERGIYLSGKELRKLILPKTAPFEEKLHIHKEVLCARHLPVFYEWFLRTFPDPTSWYSSRSAYCRSTAVMSMVGYILGLGDRHGENILFDSFTGECVHVDFNCLFNKGETFDVPEVVPFRLTQNMVHAMGPMGTEGLFRQACEVTLRLMRDQREPLMSVLKTFLHDPLVEWSKQAKGLSKAQANETGEIVNEKAKTHVCDIEQRLQGVIKSRNKVLGLPLSIEGHVHYLIQEATDDKLLCQMYLGWGPYL</sequence>
<dbReference type="GO" id="GO:0004674">
    <property type="term" value="F:protein serine/threonine kinase activity"/>
    <property type="evidence" value="ECO:0007669"/>
    <property type="project" value="UniProtKB-KW"/>
</dbReference>
<dbReference type="InterPro" id="IPR003151">
    <property type="entry name" value="PIK-rel_kinase_FAT"/>
</dbReference>
<comment type="similarity">
    <text evidence="2">Belongs to the PI3/PI4-kinase family. ATM subfamily.</text>
</comment>
<dbReference type="PROSITE" id="PS51190">
    <property type="entry name" value="FATC"/>
    <property type="match status" value="1"/>
</dbReference>
<dbReference type="InterPro" id="IPR014009">
    <property type="entry name" value="PIK_FAT"/>
</dbReference>
<dbReference type="GO" id="GO:0005634">
    <property type="term" value="C:nucleus"/>
    <property type="evidence" value="ECO:0007669"/>
    <property type="project" value="UniProtKB-SubCell"/>
</dbReference>
<keyword evidence="6" id="KW-0547">Nucleotide-binding</keyword>
<evidence type="ECO:0000259" key="14">
    <source>
        <dbReference type="PROSITE" id="PS51189"/>
    </source>
</evidence>
<keyword evidence="4" id="KW-0723">Serine/threonine-protein kinase</keyword>
<dbReference type="EC" id="2.7.11.1" evidence="3"/>
<dbReference type="SUPFAM" id="SSF56112">
    <property type="entry name" value="Protein kinase-like (PK-like)"/>
    <property type="match status" value="1"/>
</dbReference>
<organism evidence="16 17">
    <name type="scientific">Collichthys lucidus</name>
    <name type="common">Big head croaker</name>
    <name type="synonym">Sciaena lucida</name>
    <dbReference type="NCBI Taxonomy" id="240159"/>
    <lineage>
        <taxon>Eukaryota</taxon>
        <taxon>Metazoa</taxon>
        <taxon>Chordata</taxon>
        <taxon>Craniata</taxon>
        <taxon>Vertebrata</taxon>
        <taxon>Euteleostomi</taxon>
        <taxon>Actinopterygii</taxon>
        <taxon>Neopterygii</taxon>
        <taxon>Teleostei</taxon>
        <taxon>Neoteleostei</taxon>
        <taxon>Acanthomorphata</taxon>
        <taxon>Eupercaria</taxon>
        <taxon>Sciaenidae</taxon>
        <taxon>Collichthys</taxon>
    </lineage>
</organism>
<dbReference type="PROSITE" id="PS51189">
    <property type="entry name" value="FAT"/>
    <property type="match status" value="1"/>
</dbReference>
<dbReference type="FunFam" id="3.30.1010.10:FF:000011">
    <property type="entry name" value="serine/threonine-protein kinase ATR"/>
    <property type="match status" value="1"/>
</dbReference>
<dbReference type="InterPro" id="IPR000403">
    <property type="entry name" value="PI3/4_kinase_cat_dom"/>
</dbReference>
<dbReference type="PANTHER" id="PTHR11139">
    <property type="entry name" value="ATAXIA TELANGIECTASIA MUTATED ATM -RELATED"/>
    <property type="match status" value="1"/>
</dbReference>
<keyword evidence="7" id="KW-0227">DNA damage</keyword>
<keyword evidence="5" id="KW-0808">Transferase</keyword>
<dbReference type="PROSITE" id="PS50290">
    <property type="entry name" value="PI3_4_KINASE_3"/>
    <property type="match status" value="1"/>
</dbReference>
<dbReference type="SMART" id="SM00146">
    <property type="entry name" value="PI3Kc"/>
    <property type="match status" value="1"/>
</dbReference>
<dbReference type="Pfam" id="PF23593">
    <property type="entry name" value="HEAT_ATR"/>
    <property type="match status" value="1"/>
</dbReference>
<dbReference type="SMART" id="SM01343">
    <property type="entry name" value="FATC"/>
    <property type="match status" value="1"/>
</dbReference>
<dbReference type="InterPro" id="IPR056802">
    <property type="entry name" value="ATR-like_M-HEAT"/>
</dbReference>
<evidence type="ECO:0000256" key="1">
    <source>
        <dbReference type="ARBA" id="ARBA00004123"/>
    </source>
</evidence>
<evidence type="ECO:0000256" key="5">
    <source>
        <dbReference type="ARBA" id="ARBA00022679"/>
    </source>
</evidence>
<dbReference type="Gene3D" id="3.30.1010.10">
    <property type="entry name" value="Phosphatidylinositol 3-kinase Catalytic Subunit, Chain A, domain 4"/>
    <property type="match status" value="1"/>
</dbReference>
<dbReference type="Pfam" id="PF00454">
    <property type="entry name" value="PI3_PI4_kinase"/>
    <property type="match status" value="1"/>
</dbReference>
<dbReference type="GO" id="GO:0005524">
    <property type="term" value="F:ATP binding"/>
    <property type="evidence" value="ECO:0007669"/>
    <property type="project" value="UniProtKB-KW"/>
</dbReference>
<evidence type="ECO:0000256" key="11">
    <source>
        <dbReference type="ARBA" id="ARBA00023242"/>
    </source>
</evidence>
<dbReference type="SUPFAM" id="SSF48371">
    <property type="entry name" value="ARM repeat"/>
    <property type="match status" value="1"/>
</dbReference>
<dbReference type="STRING" id="240159.A0A4U5VGK1"/>
<evidence type="ECO:0000259" key="15">
    <source>
        <dbReference type="PROSITE" id="PS51190"/>
    </source>
</evidence>
<dbReference type="InterPro" id="IPR011009">
    <property type="entry name" value="Kinase-like_dom_sf"/>
</dbReference>
<dbReference type="Gene3D" id="1.10.1070.11">
    <property type="entry name" value="Phosphatidylinositol 3-/4-kinase, catalytic domain"/>
    <property type="match status" value="1"/>
</dbReference>
<dbReference type="SMART" id="SM00802">
    <property type="entry name" value="UME"/>
    <property type="match status" value="1"/>
</dbReference>
<evidence type="ECO:0000256" key="7">
    <source>
        <dbReference type="ARBA" id="ARBA00022763"/>
    </source>
</evidence>
<dbReference type="PROSITE" id="PS00916">
    <property type="entry name" value="PI3_4_KINASE_2"/>
    <property type="match status" value="1"/>
</dbReference>
<proteinExistence type="inferred from homology"/>